<sequence length="167" mass="19781">MTLSEIAMAKRVFGHSIVYSRVWIHCDSYFPCGLQKRGYAMAPNGEIWFRKEIYYRDFSGTDASVEDKHTFIHELGHVWQHQHGQWVRMRGLFSWAADYYYKLDKATLTDYSLEQQASIIADYWLILVYGMNTWISFHAPNHQGRYCGNDNLRDIPRLYRKIVTGRD</sequence>
<name>A0ABM5VHM9_9ENTR</name>
<organism evidence="1 2">
    <name type="scientific">Cronobacter condimenti 1330</name>
    <dbReference type="NCBI Taxonomy" id="1073999"/>
    <lineage>
        <taxon>Bacteria</taxon>
        <taxon>Pseudomonadati</taxon>
        <taxon>Pseudomonadota</taxon>
        <taxon>Gammaproteobacteria</taxon>
        <taxon>Enterobacterales</taxon>
        <taxon>Enterobacteriaceae</taxon>
        <taxon>Cronobacter</taxon>
    </lineage>
</organism>
<evidence type="ECO:0000313" key="1">
    <source>
        <dbReference type="EMBL" id="ALB64686.1"/>
    </source>
</evidence>
<reference evidence="2" key="1">
    <citation type="submission" date="2015-07" db="EMBL/GenBank/DDBJ databases">
        <authorList>
            <person name="Moine D."/>
            <person name="Kassam M."/>
        </authorList>
    </citation>
    <scope>NUCLEOTIDE SEQUENCE [LARGE SCALE GENOMIC DNA]</scope>
    <source>
        <strain evidence="2">LMG 26250</strain>
    </source>
</reference>
<proteinExistence type="predicted"/>
<keyword evidence="2" id="KW-1185">Reference proteome</keyword>
<reference evidence="2" key="2">
    <citation type="submission" date="2015-09" db="EMBL/GenBank/DDBJ databases">
        <title>Cronobacter genome sequencing and assembly.</title>
        <authorList>
            <person name="Descombes P."/>
            <person name="Baert L."/>
            <person name="Ngom-Bru C."/>
            <person name="Barretto C."/>
        </authorList>
    </citation>
    <scope>NUCLEOTIDE SEQUENCE [LARGE SCALE GENOMIC DNA]</scope>
    <source>
        <strain evidence="2">LMG 26250</strain>
    </source>
</reference>
<dbReference type="EMBL" id="CP012264">
    <property type="protein sequence ID" value="ALB64686.1"/>
    <property type="molecule type" value="Genomic_DNA"/>
</dbReference>
<protein>
    <submittedName>
        <fullName evidence="1">Type IV secretion protein Rhs</fullName>
    </submittedName>
</protein>
<gene>
    <name evidence="1" type="ORF">AFK62_02820</name>
</gene>
<dbReference type="Proteomes" id="UP000067320">
    <property type="component" value="Chromosome"/>
</dbReference>
<evidence type="ECO:0000313" key="2">
    <source>
        <dbReference type="Proteomes" id="UP000067320"/>
    </source>
</evidence>
<accession>A0ABM5VHM9</accession>
<reference evidence="1 2" key="3">
    <citation type="journal article" date="2016" name="Genome Announc.">
        <title>Fully Closed Genome Sequences of Five Type Strains of the Genus Cronobacter and One Cronobacter sakazakii Strain.</title>
        <authorList>
            <person name="Moine D."/>
            <person name="Kassam M."/>
            <person name="Baert L."/>
            <person name="Tang Y."/>
            <person name="Barretto C."/>
            <person name="Ngom Bru C."/>
            <person name="Klijn A."/>
            <person name="Descombes P."/>
        </authorList>
    </citation>
    <scope>NUCLEOTIDE SEQUENCE [LARGE SCALE GENOMIC DNA]</scope>
    <source>
        <strain evidence="1 2">LMG 26250</strain>
    </source>
</reference>